<keyword evidence="3" id="KW-0547">Nucleotide-binding</keyword>
<keyword evidence="5" id="KW-0029">Amino-acid transport</keyword>
<dbReference type="PROSITE" id="PS00211">
    <property type="entry name" value="ABC_TRANSPORTER_1"/>
    <property type="match status" value="1"/>
</dbReference>
<dbReference type="CDD" id="cd03224">
    <property type="entry name" value="ABC_TM1139_LivF_branched"/>
    <property type="match status" value="1"/>
</dbReference>
<sequence length="235" mass="25553">MSSLLEAKGLYGGYGGADILKGTDLRVESDEIVVIVGPNGAGKSTAMKAVFGLLRIRQGQILYHGEAITNSKPEQMVRRGIAYVPQEKNVFPSMTVRENLEMGAYLMKGDLSKRLDTVYTLFPKLAERRRQQAGLMSGGERQMVAMGRALMIDPQLLMLDEPTAGLSPLLIDETFERIREINAQGIGVLMVEQNAKQALAIASRGYVLATGSNRHEDTGPNLLANPEVAEMFLGG</sequence>
<protein>
    <submittedName>
        <fullName evidence="7">ABC transporter ATP-binding protein</fullName>
    </submittedName>
</protein>
<dbReference type="SUPFAM" id="SSF52540">
    <property type="entry name" value="P-loop containing nucleoside triphosphate hydrolases"/>
    <property type="match status" value="1"/>
</dbReference>
<evidence type="ECO:0000313" key="8">
    <source>
        <dbReference type="Proteomes" id="UP001500074"/>
    </source>
</evidence>
<evidence type="ECO:0000256" key="1">
    <source>
        <dbReference type="ARBA" id="ARBA00005417"/>
    </source>
</evidence>
<keyword evidence="8" id="KW-1185">Reference proteome</keyword>
<accession>A0ABP9RLL4</accession>
<dbReference type="Pfam" id="PF00005">
    <property type="entry name" value="ABC_tran"/>
    <property type="match status" value="1"/>
</dbReference>
<evidence type="ECO:0000256" key="3">
    <source>
        <dbReference type="ARBA" id="ARBA00022741"/>
    </source>
</evidence>
<comment type="similarity">
    <text evidence="1">Belongs to the ABC transporter superfamily.</text>
</comment>
<dbReference type="EMBL" id="BAABKI010000051">
    <property type="protein sequence ID" value="GAA5179487.1"/>
    <property type="molecule type" value="Genomic_DNA"/>
</dbReference>
<organism evidence="7 8">
    <name type="scientific">Modicisalibacter zincidurans</name>
    <dbReference type="NCBI Taxonomy" id="1178777"/>
    <lineage>
        <taxon>Bacteria</taxon>
        <taxon>Pseudomonadati</taxon>
        <taxon>Pseudomonadota</taxon>
        <taxon>Gammaproteobacteria</taxon>
        <taxon>Oceanospirillales</taxon>
        <taxon>Halomonadaceae</taxon>
        <taxon>Modicisalibacter</taxon>
    </lineage>
</organism>
<dbReference type="InterPro" id="IPR052156">
    <property type="entry name" value="BCAA_Transport_ATP-bd_LivF"/>
</dbReference>
<dbReference type="SMART" id="SM00382">
    <property type="entry name" value="AAA"/>
    <property type="match status" value="1"/>
</dbReference>
<dbReference type="PANTHER" id="PTHR43820:SF4">
    <property type="entry name" value="HIGH-AFFINITY BRANCHED-CHAIN AMINO ACID TRANSPORT ATP-BINDING PROTEIN LIVF"/>
    <property type="match status" value="1"/>
</dbReference>
<name>A0ABP9RLL4_9GAMM</name>
<dbReference type="PROSITE" id="PS50893">
    <property type="entry name" value="ABC_TRANSPORTER_2"/>
    <property type="match status" value="1"/>
</dbReference>
<keyword evidence="2" id="KW-0813">Transport</keyword>
<dbReference type="GO" id="GO:0005524">
    <property type="term" value="F:ATP binding"/>
    <property type="evidence" value="ECO:0007669"/>
    <property type="project" value="UniProtKB-KW"/>
</dbReference>
<dbReference type="Proteomes" id="UP001500074">
    <property type="component" value="Unassembled WGS sequence"/>
</dbReference>
<dbReference type="InterPro" id="IPR027417">
    <property type="entry name" value="P-loop_NTPase"/>
</dbReference>
<dbReference type="InterPro" id="IPR017871">
    <property type="entry name" value="ABC_transporter-like_CS"/>
</dbReference>
<keyword evidence="4 7" id="KW-0067">ATP-binding</keyword>
<evidence type="ECO:0000313" key="7">
    <source>
        <dbReference type="EMBL" id="GAA5179487.1"/>
    </source>
</evidence>
<dbReference type="InterPro" id="IPR003439">
    <property type="entry name" value="ABC_transporter-like_ATP-bd"/>
</dbReference>
<feature type="domain" description="ABC transporter" evidence="6">
    <location>
        <begin position="5"/>
        <end position="235"/>
    </location>
</feature>
<dbReference type="RefSeq" id="WP_031384000.1">
    <property type="nucleotide sequence ID" value="NZ_BAABKI010000051.1"/>
</dbReference>
<reference evidence="8" key="1">
    <citation type="journal article" date="2019" name="Int. J. Syst. Evol. Microbiol.">
        <title>The Global Catalogue of Microorganisms (GCM) 10K type strain sequencing project: providing services to taxonomists for standard genome sequencing and annotation.</title>
        <authorList>
            <consortium name="The Broad Institute Genomics Platform"/>
            <consortium name="The Broad Institute Genome Sequencing Center for Infectious Disease"/>
            <person name="Wu L."/>
            <person name="Ma J."/>
        </authorList>
    </citation>
    <scope>NUCLEOTIDE SEQUENCE [LARGE SCALE GENOMIC DNA]</scope>
    <source>
        <strain evidence="8">JCM 18472</strain>
    </source>
</reference>
<dbReference type="InterPro" id="IPR003593">
    <property type="entry name" value="AAA+_ATPase"/>
</dbReference>
<evidence type="ECO:0000256" key="5">
    <source>
        <dbReference type="ARBA" id="ARBA00022970"/>
    </source>
</evidence>
<evidence type="ECO:0000259" key="6">
    <source>
        <dbReference type="PROSITE" id="PS50893"/>
    </source>
</evidence>
<evidence type="ECO:0000256" key="4">
    <source>
        <dbReference type="ARBA" id="ARBA00022840"/>
    </source>
</evidence>
<dbReference type="Gene3D" id="3.40.50.300">
    <property type="entry name" value="P-loop containing nucleotide triphosphate hydrolases"/>
    <property type="match status" value="1"/>
</dbReference>
<comment type="caution">
    <text evidence="7">The sequence shown here is derived from an EMBL/GenBank/DDBJ whole genome shotgun (WGS) entry which is preliminary data.</text>
</comment>
<proteinExistence type="inferred from homology"/>
<gene>
    <name evidence="7" type="ORF">GCM10023342_31400</name>
</gene>
<evidence type="ECO:0000256" key="2">
    <source>
        <dbReference type="ARBA" id="ARBA00022448"/>
    </source>
</evidence>
<dbReference type="PANTHER" id="PTHR43820">
    <property type="entry name" value="HIGH-AFFINITY BRANCHED-CHAIN AMINO ACID TRANSPORT ATP-BINDING PROTEIN LIVF"/>
    <property type="match status" value="1"/>
</dbReference>